<name>A0A7W7EYG1_9SPHN</name>
<comment type="caution">
    <text evidence="1">The sequence shown here is derived from an EMBL/GenBank/DDBJ whole genome shotgun (WGS) entry which is preliminary data.</text>
</comment>
<organism evidence="1 2">
    <name type="scientific">Sphingomonas abaci</name>
    <dbReference type="NCBI Taxonomy" id="237611"/>
    <lineage>
        <taxon>Bacteria</taxon>
        <taxon>Pseudomonadati</taxon>
        <taxon>Pseudomonadota</taxon>
        <taxon>Alphaproteobacteria</taxon>
        <taxon>Sphingomonadales</taxon>
        <taxon>Sphingomonadaceae</taxon>
        <taxon>Sphingomonas</taxon>
    </lineage>
</organism>
<gene>
    <name evidence="1" type="ORF">GGQ96_002760</name>
</gene>
<dbReference type="EMBL" id="JACHNY010000005">
    <property type="protein sequence ID" value="MBB4618617.1"/>
    <property type="molecule type" value="Genomic_DNA"/>
</dbReference>
<dbReference type="Proteomes" id="UP000574769">
    <property type="component" value="Unassembled WGS sequence"/>
</dbReference>
<protein>
    <recommendedName>
        <fullName evidence="3">DUF3833 domain-containing protein</fullName>
    </recommendedName>
</protein>
<dbReference type="Pfam" id="PF12915">
    <property type="entry name" value="DUF3833"/>
    <property type="match status" value="1"/>
</dbReference>
<dbReference type="InterPro" id="IPR024409">
    <property type="entry name" value="DUF3833"/>
</dbReference>
<sequence>MTAALLLGGCAGLGGTERFAAPAPPFEPARFFAGVSHGEARLKILFRPPQQVIVDSVGRIGPDGVLRLDQRIRQGDAAVRARRWRIRPDGPGHYTGSLTDAEGPVTGDVEGNRLHLRFRARGGLDTEQWLFLEPGGQVAHNRMVVRKFGLTVAVLDEVIRRVAPRSEPAADR</sequence>
<dbReference type="AlphaFoldDB" id="A0A7W7EYG1"/>
<evidence type="ECO:0008006" key="3">
    <source>
        <dbReference type="Google" id="ProtNLM"/>
    </source>
</evidence>
<proteinExistence type="predicted"/>
<reference evidence="1 2" key="1">
    <citation type="submission" date="2020-08" db="EMBL/GenBank/DDBJ databases">
        <title>Genomic Encyclopedia of Type Strains, Phase IV (KMG-IV): sequencing the most valuable type-strain genomes for metagenomic binning, comparative biology and taxonomic classification.</title>
        <authorList>
            <person name="Goeker M."/>
        </authorList>
    </citation>
    <scope>NUCLEOTIDE SEQUENCE [LARGE SCALE GENOMIC DNA]</scope>
    <source>
        <strain evidence="1 2">DSM 15867</strain>
    </source>
</reference>
<evidence type="ECO:0000313" key="1">
    <source>
        <dbReference type="EMBL" id="MBB4618617.1"/>
    </source>
</evidence>
<evidence type="ECO:0000313" key="2">
    <source>
        <dbReference type="Proteomes" id="UP000574769"/>
    </source>
</evidence>
<keyword evidence="2" id="KW-1185">Reference proteome</keyword>
<accession>A0A7W7EYG1</accession>
<dbReference type="RefSeq" id="WP_184115620.1">
    <property type="nucleotide sequence ID" value="NZ_JACHNY010000005.1"/>
</dbReference>